<sequence length="197" mass="21989">MIQRDGLLSASALFDTAEISGIEREQLERQQRLTHTRLPNGVQIRDQRPMPPKALAACLVGMSPSEWYELINSRVFFWLDPARLNRQRTACEPRPQVVVTVDVEKLATAYIEHIALTPINTGNARRLPAKRGAASFVPYTAWLASGWASEAAALDTRVRPHSHQPVELTVARSIPDVMQFVIGVQELTPGQLFTPSR</sequence>
<dbReference type="Pfam" id="PF22531">
    <property type="entry name" value="DUF7002"/>
    <property type="match status" value="1"/>
</dbReference>
<organism evidence="1">
    <name type="scientific">Thermosporothrix sp. COM3</name>
    <dbReference type="NCBI Taxonomy" id="2490863"/>
    <lineage>
        <taxon>Bacteria</taxon>
        <taxon>Bacillati</taxon>
        <taxon>Chloroflexota</taxon>
        <taxon>Ktedonobacteria</taxon>
        <taxon>Ktedonobacterales</taxon>
        <taxon>Thermosporotrichaceae</taxon>
        <taxon>Thermosporothrix</taxon>
    </lineage>
</organism>
<accession>A0A455SJ23</accession>
<proteinExistence type="predicted"/>
<name>A0A455SJ23_9CHLR</name>
<dbReference type="AlphaFoldDB" id="A0A455SJ23"/>
<gene>
    <name evidence="1" type="ORF">KTC_21190</name>
</gene>
<reference evidence="1" key="1">
    <citation type="submission" date="2018-12" db="EMBL/GenBank/DDBJ databases">
        <title>Novel natural products biosynthetic potential of the class Ktedonobacteria.</title>
        <authorList>
            <person name="Zheng Y."/>
            <person name="Saitou A."/>
            <person name="Wang C.M."/>
            <person name="Toyoda A."/>
            <person name="Minakuchi Y."/>
            <person name="Sekiguchi Y."/>
            <person name="Ueda K."/>
            <person name="Takano H."/>
            <person name="Sakai Y."/>
            <person name="Yokota A."/>
            <person name="Yabe S."/>
        </authorList>
    </citation>
    <scope>NUCLEOTIDE SEQUENCE</scope>
    <source>
        <strain evidence="1">COM3</strain>
    </source>
</reference>
<dbReference type="EMBL" id="AP019376">
    <property type="protein sequence ID" value="BBH87368.1"/>
    <property type="molecule type" value="Genomic_DNA"/>
</dbReference>
<protein>
    <submittedName>
        <fullName evidence="1">Uncharacterized protein</fullName>
    </submittedName>
</protein>
<dbReference type="InterPro" id="IPR054271">
    <property type="entry name" value="DUF7002"/>
</dbReference>
<evidence type="ECO:0000313" key="1">
    <source>
        <dbReference type="EMBL" id="BBH87368.1"/>
    </source>
</evidence>